<dbReference type="Proteomes" id="UP001216595">
    <property type="component" value="Unassembled WGS sequence"/>
</dbReference>
<dbReference type="PANTHER" id="PTHR43581:SF4">
    <property type="entry name" value="ATP_GTP PHOSPHATASE"/>
    <property type="match status" value="1"/>
</dbReference>
<organism evidence="4 5">
    <name type="scientific">Asticcacaulis currens</name>
    <dbReference type="NCBI Taxonomy" id="2984210"/>
    <lineage>
        <taxon>Bacteria</taxon>
        <taxon>Pseudomonadati</taxon>
        <taxon>Pseudomonadota</taxon>
        <taxon>Alphaproteobacteria</taxon>
        <taxon>Caulobacterales</taxon>
        <taxon>Caulobacteraceae</taxon>
        <taxon>Asticcacaulis</taxon>
    </lineage>
</organism>
<dbReference type="Gene3D" id="3.40.50.300">
    <property type="entry name" value="P-loop containing nucleotide triphosphate hydrolases"/>
    <property type="match status" value="1"/>
</dbReference>
<dbReference type="InterPro" id="IPR051396">
    <property type="entry name" value="Bact_Antivir_Def_Nuclease"/>
</dbReference>
<gene>
    <name evidence="4" type="ORF">PQU94_08085</name>
</gene>
<feature type="domain" description="OLD protein-like TOPRIM" evidence="3">
    <location>
        <begin position="450"/>
        <end position="517"/>
    </location>
</feature>
<evidence type="ECO:0000313" key="5">
    <source>
        <dbReference type="Proteomes" id="UP001216595"/>
    </source>
</evidence>
<keyword evidence="1" id="KW-0175">Coiled coil</keyword>
<evidence type="ECO:0000259" key="2">
    <source>
        <dbReference type="Pfam" id="PF13175"/>
    </source>
</evidence>
<evidence type="ECO:0000259" key="3">
    <source>
        <dbReference type="Pfam" id="PF20469"/>
    </source>
</evidence>
<dbReference type="InterPro" id="IPR034139">
    <property type="entry name" value="TOPRIM_OLD"/>
</dbReference>
<dbReference type="RefSeq" id="WP_272740956.1">
    <property type="nucleotide sequence ID" value="NZ_JAQQKW010000004.1"/>
</dbReference>
<keyword evidence="5" id="KW-1185">Reference proteome</keyword>
<dbReference type="CDD" id="cd01026">
    <property type="entry name" value="TOPRIM_OLD"/>
    <property type="match status" value="1"/>
</dbReference>
<dbReference type="InterPro" id="IPR041685">
    <property type="entry name" value="AAA_GajA/Old/RecF-like"/>
</dbReference>
<comment type="caution">
    <text evidence="4">The sequence shown here is derived from an EMBL/GenBank/DDBJ whole genome shotgun (WGS) entry which is preliminary data.</text>
</comment>
<dbReference type="InterPro" id="IPR027417">
    <property type="entry name" value="P-loop_NTPase"/>
</dbReference>
<name>A0ABT5IDJ7_9CAUL</name>
<protein>
    <submittedName>
        <fullName evidence="4">AAA family ATPase</fullName>
    </submittedName>
</protein>
<dbReference type="PANTHER" id="PTHR43581">
    <property type="entry name" value="ATP/GTP PHOSPHATASE"/>
    <property type="match status" value="1"/>
</dbReference>
<reference evidence="4 5" key="1">
    <citation type="submission" date="2023-01" db="EMBL/GenBank/DDBJ databases">
        <title>Novel species of the genus Asticcacaulis isolated from rivers.</title>
        <authorList>
            <person name="Lu H."/>
        </authorList>
    </citation>
    <scope>NUCLEOTIDE SEQUENCE [LARGE SCALE GENOMIC DNA]</scope>
    <source>
        <strain evidence="4 5">DXS10W</strain>
    </source>
</reference>
<dbReference type="Pfam" id="PF13175">
    <property type="entry name" value="AAA_15"/>
    <property type="match status" value="1"/>
</dbReference>
<dbReference type="EMBL" id="JAQQKW010000004">
    <property type="protein sequence ID" value="MDC7694238.1"/>
    <property type="molecule type" value="Genomic_DNA"/>
</dbReference>
<proteinExistence type="predicted"/>
<evidence type="ECO:0000313" key="4">
    <source>
        <dbReference type="EMBL" id="MDC7694238.1"/>
    </source>
</evidence>
<evidence type="ECO:0000256" key="1">
    <source>
        <dbReference type="SAM" id="Coils"/>
    </source>
</evidence>
<accession>A0ABT5IDJ7</accession>
<feature type="domain" description="Endonuclease GajA/Old nuclease/RecF-like AAA" evidence="2">
    <location>
        <begin position="1"/>
        <end position="397"/>
    </location>
</feature>
<dbReference type="SUPFAM" id="SSF52540">
    <property type="entry name" value="P-loop containing nucleoside triphosphate hydrolases"/>
    <property type="match status" value="1"/>
</dbReference>
<dbReference type="Pfam" id="PF20469">
    <property type="entry name" value="OLD-like_TOPRIM"/>
    <property type="match status" value="1"/>
</dbReference>
<feature type="coiled-coil region" evidence="1">
    <location>
        <begin position="567"/>
        <end position="601"/>
    </location>
</feature>
<sequence>MKLEKVSIANLKGLKQSELEPGAFACLVGENNAGKSTALQAIVYALNRPATLPLSMYYDKTWPVVIELTFSGIAARDLLRLKEEHRSRIQPLISDGRLEIQIVYKPDERCEVTISKRLPREEKYLPDVITDLLKGKQGKAIRNTLAESFPEFAEGLPDALNITQAKAFLDGKITQLPEDQFESKPVPLPSGISSSISALLPEPIYIPAVKNLADDLKTTQSTSFGRLLGLLLDDLTPELDEINQSLRELNGLLNRVVNGTDIVDGRHTKVQTLERVIEGFLKENFPAVRVELDIPPPELKTILNSAQIYVDDGSKDLVDNKGDGIKRSLTFALLQAYVSHIGGSDPGEEDKPLPRPLIFLFEEPELYLHPKSQRVLFRTLARISSGHQVIVTTHSPLFFEPGVTASFVRVAKQDADPKPVGKLYPVRFELDPEKSESFKMARFENADAAFFSRRVVLFEGESDDAFCRHVAKSLRPEWDFDTKNVALVRVSGKGNFGRFRRFFEAFGIDVRIVADLDALFDGFQHLGANPDATGLREAAFRTIDDRIAALGIKAEPAPRQIRDRVHKQSWKDRYDAAKTALRKMQQTKEIDEAALMELEELFVWEEGIARCRVCREDEIARDALVPLLDNLRASGICVLSKGAIEDYYPPQTPTSGAKPERALEACRLILNQASAEALSGPIAQDRPPELVQIFDALLSD</sequence>